<dbReference type="PANTHER" id="PTHR42732">
    <property type="entry name" value="BETA-GALACTOSIDASE"/>
    <property type="match status" value="1"/>
</dbReference>
<evidence type="ECO:0000259" key="6">
    <source>
        <dbReference type="Pfam" id="PF02836"/>
    </source>
</evidence>
<dbReference type="InterPro" id="IPR008964">
    <property type="entry name" value="Invasin/intimin_cell_adhesion"/>
</dbReference>
<gene>
    <name evidence="10" type="ordered locus">Acid_4901</name>
</gene>
<dbReference type="Pfam" id="PF02837">
    <property type="entry name" value="Glyco_hydro_2_N"/>
    <property type="match status" value="1"/>
</dbReference>
<dbReference type="Pfam" id="PF16355">
    <property type="entry name" value="DUF4982"/>
    <property type="match status" value="1"/>
</dbReference>
<dbReference type="Pfam" id="PF18565">
    <property type="entry name" value="Glyco_hydro2_C5"/>
    <property type="match status" value="1"/>
</dbReference>
<dbReference type="InterPro" id="IPR008979">
    <property type="entry name" value="Galactose-bd-like_sf"/>
</dbReference>
<organism evidence="10">
    <name type="scientific">Solibacter usitatus (strain Ellin6076)</name>
    <dbReference type="NCBI Taxonomy" id="234267"/>
    <lineage>
        <taxon>Bacteria</taxon>
        <taxon>Pseudomonadati</taxon>
        <taxon>Acidobacteriota</taxon>
        <taxon>Terriglobia</taxon>
        <taxon>Bryobacterales</taxon>
        <taxon>Solibacteraceae</taxon>
        <taxon>Candidatus Solibacter</taxon>
    </lineage>
</organism>
<dbReference type="InterPro" id="IPR006104">
    <property type="entry name" value="Glyco_hydro_2_N"/>
</dbReference>
<protein>
    <submittedName>
        <fullName evidence="10">Glycoside hydrolase family 2, sugar binding</fullName>
    </submittedName>
</protein>
<evidence type="ECO:0000256" key="4">
    <source>
        <dbReference type="SAM" id="SignalP"/>
    </source>
</evidence>
<dbReference type="InterPro" id="IPR006102">
    <property type="entry name" value="Ig-like_GH2"/>
</dbReference>
<dbReference type="KEGG" id="sus:Acid_4901"/>
<dbReference type="EMBL" id="CP000473">
    <property type="protein sequence ID" value="ABJ85860.1"/>
    <property type="molecule type" value="Genomic_DNA"/>
</dbReference>
<feature type="signal peptide" evidence="4">
    <location>
        <begin position="1"/>
        <end position="19"/>
    </location>
</feature>
<dbReference type="STRING" id="234267.Acid_4901"/>
<feature type="domain" description="Glycoside hydrolase family 2 catalytic" evidence="6">
    <location>
        <begin position="308"/>
        <end position="476"/>
    </location>
</feature>
<dbReference type="SUPFAM" id="SSF49373">
    <property type="entry name" value="Invasin/intimin cell-adhesion fragments"/>
    <property type="match status" value="1"/>
</dbReference>
<dbReference type="Pfam" id="PF00703">
    <property type="entry name" value="Glyco_hydro_2"/>
    <property type="match status" value="1"/>
</dbReference>
<dbReference type="InterPro" id="IPR023232">
    <property type="entry name" value="Glyco_hydro_2_AS"/>
</dbReference>
<feature type="chain" id="PRO_5004162604" evidence="4">
    <location>
        <begin position="20"/>
        <end position="828"/>
    </location>
</feature>
<keyword evidence="3" id="KW-0326">Glycosidase</keyword>
<keyword evidence="4" id="KW-0732">Signal</keyword>
<reference evidence="10" key="1">
    <citation type="submission" date="2006-10" db="EMBL/GenBank/DDBJ databases">
        <title>Complete sequence of Solibacter usitatus Ellin6076.</title>
        <authorList>
            <consortium name="US DOE Joint Genome Institute"/>
            <person name="Copeland A."/>
            <person name="Lucas S."/>
            <person name="Lapidus A."/>
            <person name="Barry K."/>
            <person name="Detter J.C."/>
            <person name="Glavina del Rio T."/>
            <person name="Hammon N."/>
            <person name="Israni S."/>
            <person name="Dalin E."/>
            <person name="Tice H."/>
            <person name="Pitluck S."/>
            <person name="Thompson L.S."/>
            <person name="Brettin T."/>
            <person name="Bruce D."/>
            <person name="Han C."/>
            <person name="Tapia R."/>
            <person name="Gilna P."/>
            <person name="Schmutz J."/>
            <person name="Larimer F."/>
            <person name="Land M."/>
            <person name="Hauser L."/>
            <person name="Kyrpides N."/>
            <person name="Mikhailova N."/>
            <person name="Janssen P.H."/>
            <person name="Kuske C.R."/>
            <person name="Richardson P."/>
        </authorList>
    </citation>
    <scope>NUCLEOTIDE SEQUENCE</scope>
    <source>
        <strain evidence="10">Ellin6076</strain>
    </source>
</reference>
<feature type="domain" description="Glycosyl hydrolases family 2 sugar binding" evidence="7">
    <location>
        <begin position="93"/>
        <end position="185"/>
    </location>
</feature>
<dbReference type="SUPFAM" id="SSF51445">
    <property type="entry name" value="(Trans)glycosidases"/>
    <property type="match status" value="1"/>
</dbReference>
<evidence type="ECO:0000259" key="5">
    <source>
        <dbReference type="Pfam" id="PF00703"/>
    </source>
</evidence>
<proteinExistence type="inferred from homology"/>
<evidence type="ECO:0000256" key="2">
    <source>
        <dbReference type="ARBA" id="ARBA00022801"/>
    </source>
</evidence>
<dbReference type="PANTHER" id="PTHR42732:SF1">
    <property type="entry name" value="BETA-MANNOSIDASE"/>
    <property type="match status" value="1"/>
</dbReference>
<dbReference type="InterPro" id="IPR051913">
    <property type="entry name" value="GH2_Domain-Containing"/>
</dbReference>
<dbReference type="InterPro" id="IPR017853">
    <property type="entry name" value="GH"/>
</dbReference>
<evidence type="ECO:0000256" key="3">
    <source>
        <dbReference type="ARBA" id="ARBA00023295"/>
    </source>
</evidence>
<evidence type="ECO:0000313" key="10">
    <source>
        <dbReference type="EMBL" id="ABJ85860.1"/>
    </source>
</evidence>
<dbReference type="PROSITE" id="PS00608">
    <property type="entry name" value="GLYCOSYL_HYDROL_F2_2"/>
    <property type="match status" value="1"/>
</dbReference>
<evidence type="ECO:0000259" key="7">
    <source>
        <dbReference type="Pfam" id="PF02837"/>
    </source>
</evidence>
<dbReference type="InterPro" id="IPR048229">
    <property type="entry name" value="GalB-like"/>
</dbReference>
<dbReference type="AlphaFoldDB" id="Q01WV5"/>
<dbReference type="CAZy" id="GH2">
    <property type="family name" value="Glycoside Hydrolase Family 2"/>
</dbReference>
<dbReference type="PRINTS" id="PR00132">
    <property type="entry name" value="GLHYDRLASE2"/>
</dbReference>
<dbReference type="InterPro" id="IPR040605">
    <property type="entry name" value="Glyco_hydro2_dom5"/>
</dbReference>
<dbReference type="InterPro" id="IPR013783">
    <property type="entry name" value="Ig-like_fold"/>
</dbReference>
<evidence type="ECO:0000259" key="8">
    <source>
        <dbReference type="Pfam" id="PF16355"/>
    </source>
</evidence>
<dbReference type="InterPro" id="IPR032311">
    <property type="entry name" value="DUF4982"/>
</dbReference>
<dbReference type="eggNOG" id="COG3250">
    <property type="taxonomic scope" value="Bacteria"/>
</dbReference>
<dbReference type="GO" id="GO:0005975">
    <property type="term" value="P:carbohydrate metabolic process"/>
    <property type="evidence" value="ECO:0007669"/>
    <property type="project" value="InterPro"/>
</dbReference>
<dbReference type="NCBIfam" id="NF041463">
    <property type="entry name" value="GalB"/>
    <property type="match status" value="1"/>
</dbReference>
<dbReference type="Gene3D" id="3.20.20.80">
    <property type="entry name" value="Glycosidases"/>
    <property type="match status" value="1"/>
</dbReference>
<feature type="domain" description="Glycoside hydrolase family 2" evidence="9">
    <location>
        <begin position="721"/>
        <end position="818"/>
    </location>
</feature>
<dbReference type="InterPro" id="IPR006103">
    <property type="entry name" value="Glyco_hydro_2_cat"/>
</dbReference>
<dbReference type="Pfam" id="PF02836">
    <property type="entry name" value="Glyco_hydro_2_C"/>
    <property type="match status" value="1"/>
</dbReference>
<dbReference type="InterPro" id="IPR036156">
    <property type="entry name" value="Beta-gal/glucu_dom_sf"/>
</dbReference>
<sequence length="828" mass="91003" precursor="true">MNKIVAPAAVLCAILTWPAAPVRASGATAVTVSGERRQSFNQGWRFFRGDAEGAEVPGFNDAAWTAVRLPHDWAIAGPFDSKLNPHTGALPISGTGWYRKAFTLPASAAGRVFSIEFDGAMSNARVWLNGKELGSRPYGYIGFGFDLTPPLHFGAEENVLAVRLKPEERSSRWYPGAGIYRNVWLDITGPVRVARWGTYVTTPEAGTAKATVAAKTEVENRTASEVRVVLQTSLVDSRGKTVASERREAAIAAGGAQTIDANLAVARPRLWDTESPYLYTVVSEVMEGRRVLDRYETPVGIRAIAFDKNKGFQLNGRSMKLQGVCLHHDLGALGAAVNRRAIERQLEIMKGAGVNAIRTSHNPPAPELLELADRMGLLVIDEAFDMWRIPKVPNGYAKYFDEWSERDIRDMVRRDRNHPSVILWSIGNEVGEQGRPDGWQVAKRLVDVVHAEDRTRPTTAAFDNWVGAIKNRVAEQVEVQGFNYKPNHYEEILKGHPDWMILATESSSTVSSRGIYHVPLENYPKHASLQITSYDVMAPAWATLPDVEFSYQDKLPNVLGEFVWTGFDYIGEPTPFFGGRSSADDWPARSSYFGMVDLAGFPKDRYYLYQSVWTTKPMVHVLPHWNWQGREGEKIPVMVYSNGDEVELILNGKSLGRKRRFGEAVELPVGGNVSADKKFVSKYRLTWEVPYAAGTLRAVSYRGGKQVAVDEVRTAGAPARLRLIADRSTIHGDGDDLAFVTVRIEDKDGNLCPGADNLIRFQVTGAGGIRAVDNGNAASTEPFQAEYRKAFSGLALLIVEGAKAGKIQVAATAEGLVAGVTEITAIAP</sequence>
<name>Q01WV5_SOLUE</name>
<comment type="similarity">
    <text evidence="1">Belongs to the glycosyl hydrolase 2 family.</text>
</comment>
<dbReference type="SUPFAM" id="SSF49303">
    <property type="entry name" value="beta-Galactosidase/glucuronidase domain"/>
    <property type="match status" value="1"/>
</dbReference>
<accession>Q01WV5</accession>
<dbReference type="Gene3D" id="2.60.40.10">
    <property type="entry name" value="Immunoglobulins"/>
    <property type="match status" value="3"/>
</dbReference>
<dbReference type="GO" id="GO:0004553">
    <property type="term" value="F:hydrolase activity, hydrolyzing O-glycosyl compounds"/>
    <property type="evidence" value="ECO:0007669"/>
    <property type="project" value="InterPro"/>
</dbReference>
<dbReference type="SUPFAM" id="SSF49785">
    <property type="entry name" value="Galactose-binding domain-like"/>
    <property type="match status" value="1"/>
</dbReference>
<evidence type="ECO:0000259" key="9">
    <source>
        <dbReference type="Pfam" id="PF18565"/>
    </source>
</evidence>
<dbReference type="InterPro" id="IPR006101">
    <property type="entry name" value="Glyco_hydro_2"/>
</dbReference>
<feature type="domain" description="Glycoside hydrolase family 2 immunoglobulin-like beta-sandwich" evidence="5">
    <location>
        <begin position="200"/>
        <end position="302"/>
    </location>
</feature>
<dbReference type="HOGENOM" id="CLU_006501_0_2_0"/>
<keyword evidence="2 10" id="KW-0378">Hydrolase</keyword>
<dbReference type="OrthoDB" id="9762066at2"/>
<evidence type="ECO:0000256" key="1">
    <source>
        <dbReference type="ARBA" id="ARBA00007401"/>
    </source>
</evidence>
<feature type="domain" description="DUF4982" evidence="8">
    <location>
        <begin position="632"/>
        <end position="708"/>
    </location>
</feature>
<dbReference type="InParanoid" id="Q01WV5"/>
<dbReference type="Gene3D" id="2.60.120.260">
    <property type="entry name" value="Galactose-binding domain-like"/>
    <property type="match status" value="1"/>
</dbReference>